<gene>
    <name evidence="6" type="ORF">GCM10010844_40070</name>
</gene>
<keyword evidence="2 6" id="KW-0032">Aminotransferase</keyword>
<dbReference type="CDD" id="cd00609">
    <property type="entry name" value="AAT_like"/>
    <property type="match status" value="1"/>
</dbReference>
<organism evidence="6 7">
    <name type="scientific">Deinococcus radiotolerans</name>
    <dbReference type="NCBI Taxonomy" id="1309407"/>
    <lineage>
        <taxon>Bacteria</taxon>
        <taxon>Thermotogati</taxon>
        <taxon>Deinococcota</taxon>
        <taxon>Deinococci</taxon>
        <taxon>Deinococcales</taxon>
        <taxon>Deinococcaceae</taxon>
        <taxon>Deinococcus</taxon>
    </lineage>
</organism>
<reference evidence="7" key="1">
    <citation type="journal article" date="2019" name="Int. J. Syst. Evol. Microbiol.">
        <title>The Global Catalogue of Microorganisms (GCM) 10K type strain sequencing project: providing services to taxonomists for standard genome sequencing and annotation.</title>
        <authorList>
            <consortium name="The Broad Institute Genomics Platform"/>
            <consortium name="The Broad Institute Genome Sequencing Center for Infectious Disease"/>
            <person name="Wu L."/>
            <person name="Ma J."/>
        </authorList>
    </citation>
    <scope>NUCLEOTIDE SEQUENCE [LARGE SCALE GENOMIC DNA]</scope>
    <source>
        <strain evidence="7">JCM 19173</strain>
    </source>
</reference>
<evidence type="ECO:0000256" key="4">
    <source>
        <dbReference type="ARBA" id="ARBA00022898"/>
    </source>
</evidence>
<accession>A0ABQ2FQL1</accession>
<dbReference type="EMBL" id="BMPE01000024">
    <property type="protein sequence ID" value="GGL17178.1"/>
    <property type="molecule type" value="Genomic_DNA"/>
</dbReference>
<dbReference type="GO" id="GO:0008483">
    <property type="term" value="F:transaminase activity"/>
    <property type="evidence" value="ECO:0007669"/>
    <property type="project" value="UniProtKB-KW"/>
</dbReference>
<proteinExistence type="predicted"/>
<feature type="domain" description="Aminotransferase class I/classII large" evidence="5">
    <location>
        <begin position="43"/>
        <end position="379"/>
    </location>
</feature>
<protein>
    <submittedName>
        <fullName evidence="6">Aminotransferase</fullName>
    </submittedName>
</protein>
<evidence type="ECO:0000256" key="3">
    <source>
        <dbReference type="ARBA" id="ARBA00022679"/>
    </source>
</evidence>
<evidence type="ECO:0000256" key="2">
    <source>
        <dbReference type="ARBA" id="ARBA00022576"/>
    </source>
</evidence>
<dbReference type="InterPro" id="IPR051326">
    <property type="entry name" value="Kynurenine-oxoglutarate_AT"/>
</dbReference>
<evidence type="ECO:0000313" key="6">
    <source>
        <dbReference type="EMBL" id="GGL17178.1"/>
    </source>
</evidence>
<evidence type="ECO:0000256" key="1">
    <source>
        <dbReference type="ARBA" id="ARBA00001933"/>
    </source>
</evidence>
<dbReference type="Proteomes" id="UP000604341">
    <property type="component" value="Unassembled WGS sequence"/>
</dbReference>
<dbReference type="InterPro" id="IPR015421">
    <property type="entry name" value="PyrdxlP-dep_Trfase_major"/>
</dbReference>
<comment type="caution">
    <text evidence="6">The sequence shown here is derived from an EMBL/GenBank/DDBJ whole genome shotgun (WGS) entry which is preliminary data.</text>
</comment>
<dbReference type="SUPFAM" id="SSF53383">
    <property type="entry name" value="PLP-dependent transferases"/>
    <property type="match status" value="1"/>
</dbReference>
<comment type="cofactor">
    <cofactor evidence="1">
        <name>pyridoxal 5'-phosphate</name>
        <dbReference type="ChEBI" id="CHEBI:597326"/>
    </cofactor>
</comment>
<dbReference type="Pfam" id="PF00155">
    <property type="entry name" value="Aminotran_1_2"/>
    <property type="match status" value="1"/>
</dbReference>
<keyword evidence="4" id="KW-0663">Pyridoxal phosphate</keyword>
<dbReference type="InterPro" id="IPR015424">
    <property type="entry name" value="PyrdxlP-dep_Trfase"/>
</dbReference>
<name>A0ABQ2FQL1_9DEIO</name>
<dbReference type="Gene3D" id="3.90.1150.10">
    <property type="entry name" value="Aspartate Aminotransferase, domain 1"/>
    <property type="match status" value="1"/>
</dbReference>
<dbReference type="PANTHER" id="PTHR43807:SF20">
    <property type="entry name" value="FI04487P"/>
    <property type="match status" value="1"/>
</dbReference>
<dbReference type="Gene3D" id="3.40.640.10">
    <property type="entry name" value="Type I PLP-dependent aspartate aminotransferase-like (Major domain)"/>
    <property type="match status" value="1"/>
</dbReference>
<evidence type="ECO:0000313" key="7">
    <source>
        <dbReference type="Proteomes" id="UP000604341"/>
    </source>
</evidence>
<keyword evidence="3" id="KW-0808">Transferase</keyword>
<dbReference type="InterPro" id="IPR015422">
    <property type="entry name" value="PyrdxlP-dep_Trfase_small"/>
</dbReference>
<dbReference type="PANTHER" id="PTHR43807">
    <property type="entry name" value="FI04487P"/>
    <property type="match status" value="1"/>
</dbReference>
<dbReference type="InterPro" id="IPR004839">
    <property type="entry name" value="Aminotransferase_I/II_large"/>
</dbReference>
<evidence type="ECO:0000259" key="5">
    <source>
        <dbReference type="Pfam" id="PF00155"/>
    </source>
</evidence>
<keyword evidence="7" id="KW-1185">Reference proteome</keyword>
<sequence length="389" mass="40856">MGDRRPGAGWVQTAGMPQLHGRAAAQESVFARMSRLAAQRGAVNLGQGFPSAAPPTFLLDAARGALGRFDQYAPPAGLPALRDALGADLGVDGADVTVTCGATEALHLLTLALLGPGDEALMLEPVFDVYLPQVALTGARAVTVPMTLAGRGWQFDLPALAAAVTPRTRALLLNSPFNPTGTVFSDEELAGIVALARTHDLWIISDEVYDELYFGPRPTPLRTLAPERTFTVGSAGKRLEATGWRIGWIAAPPGLTLGVLGVRQVTSFCAPAPLQAAVAAALPLARESGFYAGLRAAYEERMTLLAGGLRALGATVFEPRGTYFLTALHPAWTAESLIDAGVAVIPGEAFYAHHAAPPGLTRWAFCKSAAEIEVALERLGFVADEAVRM</sequence>